<sequence length="220" mass="25256">MPSLNYSPTYSIPALKKKRPLAAKRDNLVYRFLKVYVPNNSVNIKKYRHLSKLYDPFLCLQLEFYASNEDFDFPLFSQHTEVAAKLSSFGSKNRCIRTSCAQSSCLPKPLRLRNEGSEIGTTSCRGLRQYPESKEAQLVLRAIIDVNCPKFLAQVIKHTRCSPFLGISDLFLESTCRYLNRAELIENLINEIHRRDLQSTPMVRRKIHAAVRNDSRPGMA</sequence>
<evidence type="ECO:0000313" key="2">
    <source>
        <dbReference type="Proteomes" id="UP001162164"/>
    </source>
</evidence>
<proteinExistence type="predicted"/>
<dbReference type="EMBL" id="JAPWTJ010002078">
    <property type="protein sequence ID" value="KAJ8968041.1"/>
    <property type="molecule type" value="Genomic_DNA"/>
</dbReference>
<name>A0ABQ9IWY7_9CUCU</name>
<dbReference type="Proteomes" id="UP001162164">
    <property type="component" value="Unassembled WGS sequence"/>
</dbReference>
<comment type="caution">
    <text evidence="1">The sequence shown here is derived from an EMBL/GenBank/DDBJ whole genome shotgun (WGS) entry which is preliminary data.</text>
</comment>
<keyword evidence="2" id="KW-1185">Reference proteome</keyword>
<reference evidence="1" key="1">
    <citation type="journal article" date="2023" name="Insect Mol. Biol.">
        <title>Genome sequencing provides insights into the evolution of gene families encoding plant cell wall-degrading enzymes in longhorned beetles.</title>
        <authorList>
            <person name="Shin N.R."/>
            <person name="Okamura Y."/>
            <person name="Kirsch R."/>
            <person name="Pauchet Y."/>
        </authorList>
    </citation>
    <scope>NUCLEOTIDE SEQUENCE</scope>
    <source>
        <strain evidence="1">MMC_N1</strain>
    </source>
</reference>
<gene>
    <name evidence="1" type="ORF">NQ317_017178</name>
</gene>
<accession>A0ABQ9IWY7</accession>
<organism evidence="1 2">
    <name type="scientific">Molorchus minor</name>
    <dbReference type="NCBI Taxonomy" id="1323400"/>
    <lineage>
        <taxon>Eukaryota</taxon>
        <taxon>Metazoa</taxon>
        <taxon>Ecdysozoa</taxon>
        <taxon>Arthropoda</taxon>
        <taxon>Hexapoda</taxon>
        <taxon>Insecta</taxon>
        <taxon>Pterygota</taxon>
        <taxon>Neoptera</taxon>
        <taxon>Endopterygota</taxon>
        <taxon>Coleoptera</taxon>
        <taxon>Polyphaga</taxon>
        <taxon>Cucujiformia</taxon>
        <taxon>Chrysomeloidea</taxon>
        <taxon>Cerambycidae</taxon>
        <taxon>Lamiinae</taxon>
        <taxon>Monochamini</taxon>
        <taxon>Molorchus</taxon>
    </lineage>
</organism>
<evidence type="ECO:0000313" key="1">
    <source>
        <dbReference type="EMBL" id="KAJ8968041.1"/>
    </source>
</evidence>
<protein>
    <submittedName>
        <fullName evidence="1">Uncharacterized protein</fullName>
    </submittedName>
</protein>